<dbReference type="EMBL" id="NRDI02000009">
    <property type="protein sequence ID" value="KAI1513879.1"/>
    <property type="molecule type" value="Genomic_DNA"/>
</dbReference>
<reference evidence="2 4" key="1">
    <citation type="journal article" date="2018" name="BMC Genomics">
        <title>Comparative genomics of the wheat fungal pathogen Pyrenophora tritici-repentis reveals chromosomal variations and genome plasticity.</title>
        <authorList>
            <person name="Moolhuijzen P."/>
            <person name="See P.T."/>
            <person name="Hane J.K."/>
            <person name="Shi G."/>
            <person name="Liu Z."/>
            <person name="Oliver R.P."/>
            <person name="Moffat C.S."/>
        </authorList>
    </citation>
    <scope>NUCLEOTIDE SEQUENCE [LARGE SCALE GENOMIC DNA]</scope>
    <source>
        <strain evidence="2">M4</strain>
    </source>
</reference>
<dbReference type="Proteomes" id="UP000245464">
    <property type="component" value="Chromosome 1"/>
</dbReference>
<name>A0A317ASX2_9PLEO</name>
<organism evidence="2 4">
    <name type="scientific">Pyrenophora tritici-repentis</name>
    <dbReference type="NCBI Taxonomy" id="45151"/>
    <lineage>
        <taxon>Eukaryota</taxon>
        <taxon>Fungi</taxon>
        <taxon>Dikarya</taxon>
        <taxon>Ascomycota</taxon>
        <taxon>Pezizomycotina</taxon>
        <taxon>Dothideomycetes</taxon>
        <taxon>Pleosporomycetidae</taxon>
        <taxon>Pleosporales</taxon>
        <taxon>Pleosporineae</taxon>
        <taxon>Pleosporaceae</taxon>
        <taxon>Pyrenophora</taxon>
    </lineage>
</organism>
<reference evidence="3" key="3">
    <citation type="journal article" date="2022" name="bioRxiv">
        <title>A global pangenome for the wheat fungal pathogen Pyrenophora tritici-repentis and prediction of effector protein structural homology.</title>
        <authorList>
            <person name="Moolhuijzen P."/>
            <person name="See P.T."/>
            <person name="Shi G."/>
            <person name="Powell H.R."/>
            <person name="Cockram J."/>
            <person name="Jorgensen L.N."/>
            <person name="Benslimane H."/>
            <person name="Strelkov S.E."/>
            <person name="Turner J."/>
            <person name="Liu Z."/>
            <person name="Moffat C.S."/>
        </authorList>
    </citation>
    <scope>NUCLEOTIDE SEQUENCE</scope>
    <source>
        <strain evidence="3">86-124</strain>
    </source>
</reference>
<evidence type="ECO:0000256" key="1">
    <source>
        <dbReference type="SAM" id="MobiDB-lite"/>
    </source>
</evidence>
<gene>
    <name evidence="3" type="ORF">Ptr86124_007781</name>
    <name evidence="2" type="ORF">PtrM4_021920</name>
</gene>
<dbReference type="Proteomes" id="UP000249757">
    <property type="component" value="Unassembled WGS sequence"/>
</dbReference>
<dbReference type="AlphaFoldDB" id="A0A317ASX2"/>
<feature type="region of interest" description="Disordered" evidence="1">
    <location>
        <begin position="26"/>
        <end position="60"/>
    </location>
</feature>
<proteinExistence type="predicted"/>
<sequence length="88" mass="9521">MALVELGRKEHQEALPDSSLDASWASMSYREGGQDQGSTRLAASFATGPTAAPGPRTQPTPTLDTAIHWINAFMPFFPLSHCFCGRAR</sequence>
<evidence type="ECO:0000313" key="3">
    <source>
        <dbReference type="EMBL" id="KAI1513879.1"/>
    </source>
</evidence>
<comment type="caution">
    <text evidence="2">The sequence shown here is derived from an EMBL/GenBank/DDBJ whole genome shotgun (WGS) entry which is preliminary data.</text>
</comment>
<reference evidence="5" key="4">
    <citation type="journal article" date="2022" name="Microb. Genom.">
        <title>A global pangenome for the wheat fungal pathogen Pyrenophora tritici-repentis and prediction of effector protein structural homology.</title>
        <authorList>
            <person name="Moolhuijzen P.M."/>
            <person name="See P.T."/>
            <person name="Shi G."/>
            <person name="Powell H.R."/>
            <person name="Cockram J."/>
            <person name="Jorgensen L.N."/>
            <person name="Benslimane H."/>
            <person name="Strelkov S.E."/>
            <person name="Turner J."/>
            <person name="Liu Z."/>
            <person name="Moffat C.S."/>
        </authorList>
    </citation>
    <scope>NUCLEOTIDE SEQUENCE [LARGE SCALE GENOMIC DNA]</scope>
</reference>
<evidence type="ECO:0000313" key="4">
    <source>
        <dbReference type="Proteomes" id="UP000245464"/>
    </source>
</evidence>
<evidence type="ECO:0000313" key="2">
    <source>
        <dbReference type="EMBL" id="KAF7577952.1"/>
    </source>
</evidence>
<dbReference type="EMBL" id="NQIK02000001">
    <property type="protein sequence ID" value="KAF7577952.1"/>
    <property type="molecule type" value="Genomic_DNA"/>
</dbReference>
<evidence type="ECO:0000313" key="5">
    <source>
        <dbReference type="Proteomes" id="UP000249757"/>
    </source>
</evidence>
<protein>
    <submittedName>
        <fullName evidence="2">Uncharacterized protein</fullName>
    </submittedName>
</protein>
<accession>A0A317ASX2</accession>
<keyword evidence="5" id="KW-1185">Reference proteome</keyword>
<reference evidence="3" key="2">
    <citation type="submission" date="2021-05" db="EMBL/GenBank/DDBJ databases">
        <authorList>
            <person name="Moolhuijzen P.M."/>
            <person name="Moffat C.S."/>
        </authorList>
    </citation>
    <scope>NUCLEOTIDE SEQUENCE</scope>
    <source>
        <strain evidence="3">86-124</strain>
    </source>
</reference>